<dbReference type="Proteomes" id="UP001487740">
    <property type="component" value="Unassembled WGS sequence"/>
</dbReference>
<dbReference type="InterPro" id="IPR017900">
    <property type="entry name" value="4Fe4S_Fe_S_CS"/>
</dbReference>
<organism evidence="2 3">
    <name type="scientific">Scylla paramamosain</name>
    <name type="common">Mud crab</name>
    <dbReference type="NCBI Taxonomy" id="85552"/>
    <lineage>
        <taxon>Eukaryota</taxon>
        <taxon>Metazoa</taxon>
        <taxon>Ecdysozoa</taxon>
        <taxon>Arthropoda</taxon>
        <taxon>Crustacea</taxon>
        <taxon>Multicrustacea</taxon>
        <taxon>Malacostraca</taxon>
        <taxon>Eumalacostraca</taxon>
        <taxon>Eucarida</taxon>
        <taxon>Decapoda</taxon>
        <taxon>Pleocyemata</taxon>
        <taxon>Brachyura</taxon>
        <taxon>Eubrachyura</taxon>
        <taxon>Portunoidea</taxon>
        <taxon>Portunidae</taxon>
        <taxon>Portuninae</taxon>
        <taxon>Scylla</taxon>
    </lineage>
</organism>
<evidence type="ECO:0000256" key="1">
    <source>
        <dbReference type="SAM" id="Phobius"/>
    </source>
</evidence>
<name>A0AAW0U5A4_SCYPA</name>
<feature type="transmembrane region" description="Helical" evidence="1">
    <location>
        <begin position="29"/>
        <end position="50"/>
    </location>
</feature>
<evidence type="ECO:0000313" key="3">
    <source>
        <dbReference type="Proteomes" id="UP001487740"/>
    </source>
</evidence>
<protein>
    <submittedName>
        <fullName evidence="2">Uncharacterized protein</fullName>
    </submittedName>
</protein>
<dbReference type="EMBL" id="JARAKH010000019">
    <property type="protein sequence ID" value="KAK8394583.1"/>
    <property type="molecule type" value="Genomic_DNA"/>
</dbReference>
<keyword evidence="1" id="KW-1133">Transmembrane helix</keyword>
<sequence length="166" mass="17460">MRQAASRGESCLMGVKHVPLSEGAWDVPLAAIFCIAIAAYVAMVIIGLSIRQCLLKKGMCGSPCPDVACCSCAELGLHCAQACCNCGPLPSFASIMDHCCPADQRCSCLSCGTCEVCEDCSYCSEWCPTLPCDSCQCPQFSAPECSTINCLCCEITIKGKGTQEGD</sequence>
<keyword evidence="1" id="KW-0812">Transmembrane</keyword>
<dbReference type="AlphaFoldDB" id="A0AAW0U5A4"/>
<proteinExistence type="predicted"/>
<accession>A0AAW0U5A4</accession>
<keyword evidence="3" id="KW-1185">Reference proteome</keyword>
<reference evidence="2 3" key="1">
    <citation type="submission" date="2023-03" db="EMBL/GenBank/DDBJ databases">
        <title>High-quality genome of Scylla paramamosain provides insights in environmental adaptation.</title>
        <authorList>
            <person name="Zhang L."/>
        </authorList>
    </citation>
    <scope>NUCLEOTIDE SEQUENCE [LARGE SCALE GENOMIC DNA]</scope>
    <source>
        <strain evidence="2">LZ_2023a</strain>
        <tissue evidence="2">Muscle</tissue>
    </source>
</reference>
<evidence type="ECO:0000313" key="2">
    <source>
        <dbReference type="EMBL" id="KAK8394583.1"/>
    </source>
</evidence>
<keyword evidence="1" id="KW-0472">Membrane</keyword>
<comment type="caution">
    <text evidence="2">The sequence shown here is derived from an EMBL/GenBank/DDBJ whole genome shotgun (WGS) entry which is preliminary data.</text>
</comment>
<gene>
    <name evidence="2" type="ORF">O3P69_006616</name>
</gene>
<dbReference type="PROSITE" id="PS00198">
    <property type="entry name" value="4FE4S_FER_1"/>
    <property type="match status" value="1"/>
</dbReference>